<dbReference type="Gene3D" id="3.40.1190.10">
    <property type="entry name" value="Mur-like, catalytic domain"/>
    <property type="match status" value="1"/>
</dbReference>
<organism evidence="11 12">
    <name type="scientific">candidate division LCP-89 bacterium B3_LCP</name>
    <dbReference type="NCBI Taxonomy" id="2012998"/>
    <lineage>
        <taxon>Bacteria</taxon>
        <taxon>Pseudomonadati</taxon>
        <taxon>Bacteria division LCP-89</taxon>
    </lineage>
</organism>
<dbReference type="GO" id="GO:0005524">
    <property type="term" value="F:ATP binding"/>
    <property type="evidence" value="ECO:0007669"/>
    <property type="project" value="UniProtKB-UniRule"/>
</dbReference>
<keyword evidence="7 8" id="KW-0132">Cell division</keyword>
<name>A0A532V3B2_UNCL8</name>
<dbReference type="InterPro" id="IPR013221">
    <property type="entry name" value="Mur_ligase_cen"/>
</dbReference>
<evidence type="ECO:0000256" key="3">
    <source>
        <dbReference type="ARBA" id="ARBA00022490"/>
    </source>
</evidence>
<evidence type="ECO:0000259" key="9">
    <source>
        <dbReference type="Pfam" id="PF02875"/>
    </source>
</evidence>
<comment type="catalytic activity">
    <reaction evidence="7 8">
        <text>UDP-N-acetyl-alpha-D-muramoyl-L-alanine + D-glutamate + ATP = UDP-N-acetyl-alpha-D-muramoyl-L-alanyl-D-glutamate + ADP + phosphate + H(+)</text>
        <dbReference type="Rhea" id="RHEA:16429"/>
        <dbReference type="ChEBI" id="CHEBI:15378"/>
        <dbReference type="ChEBI" id="CHEBI:29986"/>
        <dbReference type="ChEBI" id="CHEBI:30616"/>
        <dbReference type="ChEBI" id="CHEBI:43474"/>
        <dbReference type="ChEBI" id="CHEBI:83898"/>
        <dbReference type="ChEBI" id="CHEBI:83900"/>
        <dbReference type="ChEBI" id="CHEBI:456216"/>
        <dbReference type="EC" id="6.3.2.9"/>
    </reaction>
</comment>
<evidence type="ECO:0000256" key="6">
    <source>
        <dbReference type="ARBA" id="ARBA00022840"/>
    </source>
</evidence>
<keyword evidence="7 8" id="KW-0133">Cell shape</keyword>
<evidence type="ECO:0000259" key="10">
    <source>
        <dbReference type="Pfam" id="PF08245"/>
    </source>
</evidence>
<comment type="pathway">
    <text evidence="2 7 8">Cell wall biogenesis; peptidoglycan biosynthesis.</text>
</comment>
<dbReference type="SUPFAM" id="SSF53623">
    <property type="entry name" value="MurD-like peptide ligases, catalytic domain"/>
    <property type="match status" value="1"/>
</dbReference>
<dbReference type="AlphaFoldDB" id="A0A532V3B2"/>
<keyword evidence="7 8" id="KW-0131">Cell cycle</keyword>
<dbReference type="GO" id="GO:0005737">
    <property type="term" value="C:cytoplasm"/>
    <property type="evidence" value="ECO:0007669"/>
    <property type="project" value="UniProtKB-SubCell"/>
</dbReference>
<feature type="domain" description="Mur ligase central" evidence="10">
    <location>
        <begin position="126"/>
        <end position="304"/>
    </location>
</feature>
<dbReference type="EMBL" id="NJBN01000002">
    <property type="protein sequence ID" value="TKJ41487.1"/>
    <property type="molecule type" value="Genomic_DNA"/>
</dbReference>
<dbReference type="UniPathway" id="UPA00219"/>
<reference evidence="11 12" key="1">
    <citation type="submission" date="2017-06" db="EMBL/GenBank/DDBJ databases">
        <title>Novel microbial phyla capable of carbon fixation and sulfur reduction in deep-sea sediments.</title>
        <authorList>
            <person name="Huang J."/>
            <person name="Baker B."/>
            <person name="Wang Y."/>
        </authorList>
    </citation>
    <scope>NUCLEOTIDE SEQUENCE [LARGE SCALE GENOMIC DNA]</scope>
    <source>
        <strain evidence="11">B3_LCP</strain>
    </source>
</reference>
<dbReference type="Pfam" id="PF02875">
    <property type="entry name" value="Mur_ligase_C"/>
    <property type="match status" value="1"/>
</dbReference>
<proteinExistence type="inferred from homology"/>
<dbReference type="GO" id="GO:0008360">
    <property type="term" value="P:regulation of cell shape"/>
    <property type="evidence" value="ECO:0007669"/>
    <property type="project" value="UniProtKB-KW"/>
</dbReference>
<dbReference type="EC" id="6.3.2.9" evidence="7 8"/>
<gene>
    <name evidence="7 11" type="primary">murD</name>
    <name evidence="11" type="ORF">CEE37_02690</name>
</gene>
<sequence length="460" mass="50405">MLRSEDVYNWDRLPPDLKGMKASVLGMARSGMAAAQLLNESGCHVLVSDSADSASLKENAAVLENLGVDVELSGHSDRVLQSDFIVRSPGIPRDIPILYEARRRGILIVSELEVAFWFNRASVIAVTGSNGKTTTVEWLGDLFNRAGKKAFVCGNVGRSFSSIAAITAPDDIAVVEVSSFQLEDIVLFNPHIALITNFSPDHLDRYQSYEEYKRTKCRIFANQHADDLLIYNRNDDDLATYVTKVPGRKSSFGLDEPETPGIGLKDEDVIISDASRQINLLNRKNLSLPGRHNLENALAVAYAAWSLGIAKEIIVESLKIFPGVPHRLEKVVERDGVLWINDSKATNVASGKVALESMHRPVILLAGGRDKGGAFSDIIDTSADKIKQVIAFGEAGGTIESAWNGHLPVMRVDSLAEAITKADDIAESGDVVLLSPMCASFDEFENYEQRGDYFRNRVIE</sequence>
<dbReference type="NCBIfam" id="TIGR01087">
    <property type="entry name" value="murD"/>
    <property type="match status" value="1"/>
</dbReference>
<keyword evidence="5 7" id="KW-0547">Nucleotide-binding</keyword>
<comment type="similarity">
    <text evidence="7">Belongs to the MurCDEF family.</text>
</comment>
<dbReference type="InterPro" id="IPR004101">
    <property type="entry name" value="Mur_ligase_C"/>
</dbReference>
<dbReference type="SUPFAM" id="SSF51984">
    <property type="entry name" value="MurCD N-terminal domain"/>
    <property type="match status" value="1"/>
</dbReference>
<protein>
    <recommendedName>
        <fullName evidence="7 8">UDP-N-acetylmuramoylalanine--D-glutamate ligase</fullName>
        <ecNumber evidence="7 8">6.3.2.9</ecNumber>
    </recommendedName>
    <alternativeName>
        <fullName evidence="7">D-glutamic acid-adding enzyme</fullName>
    </alternativeName>
    <alternativeName>
        <fullName evidence="7">UDP-N-acetylmuramoyl-L-alanyl-D-glutamate synthetase</fullName>
    </alternativeName>
</protein>
<evidence type="ECO:0000256" key="8">
    <source>
        <dbReference type="RuleBase" id="RU003664"/>
    </source>
</evidence>
<dbReference type="Gene3D" id="3.90.190.20">
    <property type="entry name" value="Mur ligase, C-terminal domain"/>
    <property type="match status" value="1"/>
</dbReference>
<keyword evidence="3 7" id="KW-0963">Cytoplasm</keyword>
<dbReference type="Gene3D" id="3.40.50.720">
    <property type="entry name" value="NAD(P)-binding Rossmann-like Domain"/>
    <property type="match status" value="1"/>
</dbReference>
<keyword evidence="7 8" id="KW-0961">Cell wall biogenesis/degradation</keyword>
<dbReference type="GO" id="GO:0071555">
    <property type="term" value="P:cell wall organization"/>
    <property type="evidence" value="ECO:0007669"/>
    <property type="project" value="UniProtKB-KW"/>
</dbReference>
<dbReference type="Pfam" id="PF21799">
    <property type="entry name" value="MurD-like_N"/>
    <property type="match status" value="1"/>
</dbReference>
<evidence type="ECO:0000256" key="7">
    <source>
        <dbReference type="HAMAP-Rule" id="MF_00639"/>
    </source>
</evidence>
<keyword evidence="7 8" id="KW-0573">Peptidoglycan synthesis</keyword>
<evidence type="ECO:0000313" key="12">
    <source>
        <dbReference type="Proteomes" id="UP000319619"/>
    </source>
</evidence>
<dbReference type="Proteomes" id="UP000319619">
    <property type="component" value="Unassembled WGS sequence"/>
</dbReference>
<keyword evidence="6 7" id="KW-0067">ATP-binding</keyword>
<dbReference type="GO" id="GO:0008764">
    <property type="term" value="F:UDP-N-acetylmuramoylalanine-D-glutamate ligase activity"/>
    <property type="evidence" value="ECO:0007669"/>
    <property type="project" value="UniProtKB-UniRule"/>
</dbReference>
<accession>A0A532V3B2</accession>
<dbReference type="GO" id="GO:0051301">
    <property type="term" value="P:cell division"/>
    <property type="evidence" value="ECO:0007669"/>
    <property type="project" value="UniProtKB-KW"/>
</dbReference>
<comment type="subcellular location">
    <subcellularLocation>
        <location evidence="1 7 8">Cytoplasm</location>
    </subcellularLocation>
</comment>
<dbReference type="GO" id="GO:0009252">
    <property type="term" value="P:peptidoglycan biosynthetic process"/>
    <property type="evidence" value="ECO:0007669"/>
    <property type="project" value="UniProtKB-UniRule"/>
</dbReference>
<dbReference type="InterPro" id="IPR036565">
    <property type="entry name" value="Mur-like_cat_sf"/>
</dbReference>
<comment type="caution">
    <text evidence="11">The sequence shown here is derived from an EMBL/GenBank/DDBJ whole genome shotgun (WGS) entry which is preliminary data.</text>
</comment>
<dbReference type="SUPFAM" id="SSF53244">
    <property type="entry name" value="MurD-like peptide ligases, peptide-binding domain"/>
    <property type="match status" value="1"/>
</dbReference>
<feature type="domain" description="Mur ligase C-terminal" evidence="9">
    <location>
        <begin position="326"/>
        <end position="436"/>
    </location>
</feature>
<evidence type="ECO:0000256" key="4">
    <source>
        <dbReference type="ARBA" id="ARBA00022598"/>
    </source>
</evidence>
<dbReference type="PANTHER" id="PTHR43692">
    <property type="entry name" value="UDP-N-ACETYLMURAMOYLALANINE--D-GLUTAMATE LIGASE"/>
    <property type="match status" value="1"/>
</dbReference>
<dbReference type="HAMAP" id="MF_00639">
    <property type="entry name" value="MurD"/>
    <property type="match status" value="1"/>
</dbReference>
<evidence type="ECO:0000256" key="5">
    <source>
        <dbReference type="ARBA" id="ARBA00022741"/>
    </source>
</evidence>
<evidence type="ECO:0000256" key="1">
    <source>
        <dbReference type="ARBA" id="ARBA00004496"/>
    </source>
</evidence>
<dbReference type="PANTHER" id="PTHR43692:SF1">
    <property type="entry name" value="UDP-N-ACETYLMURAMOYLALANINE--D-GLUTAMATE LIGASE"/>
    <property type="match status" value="1"/>
</dbReference>
<feature type="binding site" evidence="7">
    <location>
        <begin position="128"/>
        <end position="134"/>
    </location>
    <ligand>
        <name>ATP</name>
        <dbReference type="ChEBI" id="CHEBI:30616"/>
    </ligand>
</feature>
<dbReference type="Pfam" id="PF08245">
    <property type="entry name" value="Mur_ligase_M"/>
    <property type="match status" value="1"/>
</dbReference>
<comment type="function">
    <text evidence="7 8">Cell wall formation. Catalyzes the addition of glutamate to the nucleotide precursor UDP-N-acetylmuramoyl-L-alanine (UMA).</text>
</comment>
<keyword evidence="4 7" id="KW-0436">Ligase</keyword>
<evidence type="ECO:0000256" key="2">
    <source>
        <dbReference type="ARBA" id="ARBA00004752"/>
    </source>
</evidence>
<evidence type="ECO:0000313" key="11">
    <source>
        <dbReference type="EMBL" id="TKJ41487.1"/>
    </source>
</evidence>
<dbReference type="InterPro" id="IPR005762">
    <property type="entry name" value="MurD"/>
</dbReference>
<dbReference type="InterPro" id="IPR036615">
    <property type="entry name" value="Mur_ligase_C_dom_sf"/>
</dbReference>